<dbReference type="PANTHER" id="PTHR10680:SF38">
    <property type="entry name" value="BLL1368 PROTEIN"/>
    <property type="match status" value="1"/>
</dbReference>
<evidence type="ECO:0000256" key="2">
    <source>
        <dbReference type="ARBA" id="ARBA00022737"/>
    </source>
</evidence>
<proteinExistence type="predicted"/>
<accession>A0A381T6D6</accession>
<sequence>MFKKIKLLQSLFIAIFLLNIVSLVSAQDHPWRAVEGWAKMPEGREWGSTSAVYPGSNGTIWVGERCGQNSCVGSEDNPILQFDKDGNLINSFGAGLIDWPHGIHVDSDNNIWVTDAACPGCSAAARNQGKLGHQIVKFNSDGKVLMTLGKPGISGDGEYEFNQPSDVLVAPNGDIFVADGHGATGNNRIIKYSKDGKFIKTWGTTGAEKGEFRDPHALAMDSKGQLYVGDRGNSRLQIFDQDGNWIATWTQFGRPSGLFIDKHDVLYSADSESHVPWSGNWGWKRGIRIGSTRDAWVVFFIPDPGQPGLNGSTTAAEGVAVDDEGNIYGAEVGPRQLVRYEHLGWKPAGN</sequence>
<name>A0A381T6D6_9ZZZZ</name>
<reference evidence="4" key="1">
    <citation type="submission" date="2018-05" db="EMBL/GenBank/DDBJ databases">
        <authorList>
            <person name="Lanie J.A."/>
            <person name="Ng W.-L."/>
            <person name="Kazmierczak K.M."/>
            <person name="Andrzejewski T.M."/>
            <person name="Davidsen T.M."/>
            <person name="Wayne K.J."/>
            <person name="Tettelin H."/>
            <person name="Glass J.I."/>
            <person name="Rusch D."/>
            <person name="Podicherti R."/>
            <person name="Tsui H.-C.T."/>
            <person name="Winkler M.E."/>
        </authorList>
    </citation>
    <scope>NUCLEOTIDE SEQUENCE</scope>
</reference>
<dbReference type="SUPFAM" id="SSF101898">
    <property type="entry name" value="NHL repeat"/>
    <property type="match status" value="1"/>
</dbReference>
<evidence type="ECO:0000313" key="4">
    <source>
        <dbReference type="EMBL" id="SVA11299.1"/>
    </source>
</evidence>
<dbReference type="PROSITE" id="PS51125">
    <property type="entry name" value="NHL"/>
    <property type="match status" value="2"/>
</dbReference>
<dbReference type="InterPro" id="IPR001258">
    <property type="entry name" value="NHL_repeat"/>
</dbReference>
<organism evidence="4">
    <name type="scientific">marine metagenome</name>
    <dbReference type="NCBI Taxonomy" id="408172"/>
    <lineage>
        <taxon>unclassified sequences</taxon>
        <taxon>metagenomes</taxon>
        <taxon>ecological metagenomes</taxon>
    </lineage>
</organism>
<evidence type="ECO:0000256" key="3">
    <source>
        <dbReference type="ARBA" id="ARBA00023180"/>
    </source>
</evidence>
<gene>
    <name evidence="4" type="ORF">METZ01_LOCUS64153</name>
</gene>
<evidence type="ECO:0000256" key="1">
    <source>
        <dbReference type="ARBA" id="ARBA00022729"/>
    </source>
</evidence>
<keyword evidence="3" id="KW-0325">Glycoprotein</keyword>
<evidence type="ECO:0008006" key="5">
    <source>
        <dbReference type="Google" id="ProtNLM"/>
    </source>
</evidence>
<keyword evidence="2" id="KW-0677">Repeat</keyword>
<dbReference type="EMBL" id="UINC01004039">
    <property type="protein sequence ID" value="SVA11299.1"/>
    <property type="molecule type" value="Genomic_DNA"/>
</dbReference>
<dbReference type="AlphaFoldDB" id="A0A381T6D6"/>
<dbReference type="Gene3D" id="2.120.10.30">
    <property type="entry name" value="TolB, C-terminal domain"/>
    <property type="match status" value="1"/>
</dbReference>
<keyword evidence="1" id="KW-0732">Signal</keyword>
<dbReference type="PANTHER" id="PTHR10680">
    <property type="entry name" value="PEPTIDYL-GLYCINE ALPHA-AMIDATING MONOOXYGENASE"/>
    <property type="match status" value="1"/>
</dbReference>
<dbReference type="CDD" id="cd14958">
    <property type="entry name" value="NHL_PAL_like"/>
    <property type="match status" value="1"/>
</dbReference>
<protein>
    <recommendedName>
        <fullName evidence="5">SMP-30/Gluconolactonase/LRE-like region domain-containing protein</fullName>
    </recommendedName>
</protein>
<dbReference type="Pfam" id="PF01436">
    <property type="entry name" value="NHL"/>
    <property type="match status" value="2"/>
</dbReference>
<dbReference type="InterPro" id="IPR011042">
    <property type="entry name" value="6-blade_b-propeller_TolB-like"/>
</dbReference>